<dbReference type="EMBL" id="QGDQ01000043">
    <property type="protein sequence ID" value="PWJ46992.1"/>
    <property type="molecule type" value="Genomic_DNA"/>
</dbReference>
<comment type="catalytic activity">
    <reaction evidence="8">
        <text>an acyl-CoA + a 1,2-diacyl-sn-glycerol = a triacyl-sn-glycerol + CoA</text>
        <dbReference type="Rhea" id="RHEA:10868"/>
        <dbReference type="ChEBI" id="CHEBI:17815"/>
        <dbReference type="ChEBI" id="CHEBI:57287"/>
        <dbReference type="ChEBI" id="CHEBI:58342"/>
        <dbReference type="ChEBI" id="CHEBI:64615"/>
        <dbReference type="EC" id="2.3.1.20"/>
    </reaction>
</comment>
<dbReference type="InterPro" id="IPR029058">
    <property type="entry name" value="AB_hydrolase_fold"/>
</dbReference>
<evidence type="ECO:0000256" key="2">
    <source>
        <dbReference type="ARBA" id="ARBA00005874"/>
    </source>
</evidence>
<keyword evidence="6" id="KW-0012">Acyltransferase</keyword>
<dbReference type="GO" id="GO:0004144">
    <property type="term" value="F:diacylglycerol O-acyltransferase activity"/>
    <property type="evidence" value="ECO:0007669"/>
    <property type="project" value="UniProtKB-EC"/>
</dbReference>
<evidence type="ECO:0000256" key="8">
    <source>
        <dbReference type="ARBA" id="ARBA00048109"/>
    </source>
</evidence>
<dbReference type="PANTHER" id="PTHR48098">
    <property type="entry name" value="ENTEROCHELIN ESTERASE-RELATED"/>
    <property type="match status" value="1"/>
</dbReference>
<dbReference type="Pfam" id="PF00756">
    <property type="entry name" value="Esterase"/>
    <property type="match status" value="1"/>
</dbReference>
<keyword evidence="5" id="KW-0808">Transferase</keyword>
<dbReference type="PROSITE" id="PS51318">
    <property type="entry name" value="TAT"/>
    <property type="match status" value="1"/>
</dbReference>
<evidence type="ECO:0000256" key="1">
    <source>
        <dbReference type="ARBA" id="ARBA00000697"/>
    </source>
</evidence>
<evidence type="ECO:0000256" key="7">
    <source>
        <dbReference type="ARBA" id="ARBA00032572"/>
    </source>
</evidence>
<dbReference type="InterPro" id="IPR000801">
    <property type="entry name" value="Esterase-like"/>
</dbReference>
<organism evidence="10 11">
    <name type="scientific">Quadrisphaera granulorum</name>
    <dbReference type="NCBI Taxonomy" id="317664"/>
    <lineage>
        <taxon>Bacteria</taxon>
        <taxon>Bacillati</taxon>
        <taxon>Actinomycetota</taxon>
        <taxon>Actinomycetes</taxon>
        <taxon>Kineosporiales</taxon>
        <taxon>Kineosporiaceae</taxon>
        <taxon>Quadrisphaera</taxon>
    </lineage>
</organism>
<dbReference type="SUPFAM" id="SSF53474">
    <property type="entry name" value="alpha/beta-Hydrolases"/>
    <property type="match status" value="1"/>
</dbReference>
<accession>A0A315ZNU6</accession>
<dbReference type="GO" id="GO:0050348">
    <property type="term" value="F:trehalose O-mycolyltransferase activity"/>
    <property type="evidence" value="ECO:0007669"/>
    <property type="project" value="UniProtKB-EC"/>
</dbReference>
<dbReference type="EC" id="2.3.1.122" evidence="3"/>
<comment type="caution">
    <text evidence="10">The sequence shown here is derived from an EMBL/GenBank/DDBJ whole genome shotgun (WGS) entry which is preliminary data.</text>
</comment>
<evidence type="ECO:0000256" key="3">
    <source>
        <dbReference type="ARBA" id="ARBA00012820"/>
    </source>
</evidence>
<keyword evidence="11" id="KW-1185">Reference proteome</keyword>
<protein>
    <recommendedName>
        <fullName evidence="7">Acyl-CoA:diacylglycerol acyltransferase</fullName>
        <ecNumber evidence="3">2.3.1.122</ecNumber>
        <ecNumber evidence="4">2.3.1.20</ecNumber>
    </recommendedName>
</protein>
<evidence type="ECO:0000313" key="10">
    <source>
        <dbReference type="EMBL" id="PWJ46992.1"/>
    </source>
</evidence>
<evidence type="ECO:0000256" key="6">
    <source>
        <dbReference type="ARBA" id="ARBA00023315"/>
    </source>
</evidence>
<evidence type="ECO:0000256" key="4">
    <source>
        <dbReference type="ARBA" id="ARBA00013244"/>
    </source>
</evidence>
<feature type="region of interest" description="Disordered" evidence="9">
    <location>
        <begin position="47"/>
        <end position="80"/>
    </location>
</feature>
<gene>
    <name evidence="10" type="ORF">BXY45_14329</name>
</gene>
<evidence type="ECO:0000256" key="9">
    <source>
        <dbReference type="SAM" id="MobiDB-lite"/>
    </source>
</evidence>
<reference evidence="10 11" key="1">
    <citation type="submission" date="2018-03" db="EMBL/GenBank/DDBJ databases">
        <title>Genomic Encyclopedia of Archaeal and Bacterial Type Strains, Phase II (KMG-II): from individual species to whole genera.</title>
        <authorList>
            <person name="Goeker M."/>
        </authorList>
    </citation>
    <scope>NUCLEOTIDE SEQUENCE [LARGE SCALE GENOMIC DNA]</scope>
    <source>
        <strain evidence="10 11">DSM 44889</strain>
    </source>
</reference>
<name>A0A315ZNU6_9ACTN</name>
<comment type="catalytic activity">
    <reaction evidence="1">
        <text>2 alpha,alpha'-trehalose 6-mycolate = alpha,alpha'-trehalose 6,6'-bismycolate + alpha,alpha-trehalose</text>
        <dbReference type="Rhea" id="RHEA:23472"/>
        <dbReference type="ChEBI" id="CHEBI:16551"/>
        <dbReference type="ChEBI" id="CHEBI:18195"/>
        <dbReference type="ChEBI" id="CHEBI:18234"/>
        <dbReference type="EC" id="2.3.1.122"/>
    </reaction>
</comment>
<dbReference type="Gene3D" id="3.40.50.1820">
    <property type="entry name" value="alpha/beta hydrolase"/>
    <property type="match status" value="1"/>
</dbReference>
<dbReference type="Proteomes" id="UP000245469">
    <property type="component" value="Unassembled WGS sequence"/>
</dbReference>
<dbReference type="AlphaFoldDB" id="A0A315ZNU6"/>
<dbReference type="InterPro" id="IPR006311">
    <property type="entry name" value="TAT_signal"/>
</dbReference>
<dbReference type="EC" id="2.3.1.20" evidence="4"/>
<proteinExistence type="inferred from homology"/>
<dbReference type="PANTHER" id="PTHR48098:SF1">
    <property type="entry name" value="DIACYLGLYCEROL ACYLTRANSFERASE_MYCOLYLTRANSFERASE AG85A"/>
    <property type="match status" value="1"/>
</dbReference>
<sequence length="302" mass="32626">MSPDPRPGGRPPKRRGLVVAVAAAVAVVLVAAAALAVREFRQRGEDQVSVGGVPVAGPPSSSPSGSASCDGGANGDLRFDTEMTGTDGEQVPYSVSLPADYYTACKTYPVLYALHGRDQSNATFLPEAERLRAGVEAGALRDVVIVTPDSNKDGRWEGVYDTHFIDDLIPHVESTYRVEPGAAQRLLVGWSMGGHGAFRFGVEHPDDFAAVWSVDGAMSREPSSYLEFLDGVKAEQPQIRLVGGDLNGDRVEQVVNLFAQQGVDFPYQRLPLGHDFKLFVEADQQADWATLRWMDSQLGRQL</sequence>
<dbReference type="InterPro" id="IPR050583">
    <property type="entry name" value="Mycobacterial_A85_antigen"/>
</dbReference>
<evidence type="ECO:0000313" key="11">
    <source>
        <dbReference type="Proteomes" id="UP000245469"/>
    </source>
</evidence>
<evidence type="ECO:0000256" key="5">
    <source>
        <dbReference type="ARBA" id="ARBA00022679"/>
    </source>
</evidence>
<comment type="similarity">
    <text evidence="2">Belongs to the mycobacterial A85 antigen family.</text>
</comment>